<dbReference type="Proteomes" id="UP000273001">
    <property type="component" value="Chromosome"/>
</dbReference>
<gene>
    <name evidence="2" type="ORF">D5R93_09400</name>
</gene>
<evidence type="ECO:0000313" key="2">
    <source>
        <dbReference type="EMBL" id="AYD90161.1"/>
    </source>
</evidence>
<dbReference type="InterPro" id="IPR028973">
    <property type="entry name" value="PhnB-like"/>
</dbReference>
<protein>
    <submittedName>
        <fullName evidence="2">VOC family protein</fullName>
    </submittedName>
</protein>
<proteinExistence type="predicted"/>
<dbReference type="CDD" id="cd06588">
    <property type="entry name" value="PhnB_like"/>
    <property type="match status" value="1"/>
</dbReference>
<keyword evidence="3" id="KW-1185">Reference proteome</keyword>
<organism evidence="2 3">
    <name type="scientific">Actinomyces lilanjuaniae</name>
    <dbReference type="NCBI Taxonomy" id="2321394"/>
    <lineage>
        <taxon>Bacteria</taxon>
        <taxon>Bacillati</taxon>
        <taxon>Actinomycetota</taxon>
        <taxon>Actinomycetes</taxon>
        <taxon>Actinomycetales</taxon>
        <taxon>Actinomycetaceae</taxon>
        <taxon>Actinomyces</taxon>
    </lineage>
</organism>
<dbReference type="Pfam" id="PF06983">
    <property type="entry name" value="3-dmu-9_3-mt"/>
    <property type="match status" value="1"/>
</dbReference>
<reference evidence="2 3" key="1">
    <citation type="submission" date="2018-09" db="EMBL/GenBank/DDBJ databases">
        <authorList>
            <person name="Li J."/>
        </authorList>
    </citation>
    <scope>NUCLEOTIDE SEQUENCE [LARGE SCALE GENOMIC DNA]</scope>
    <source>
        <strain evidence="2 3">2129</strain>
    </source>
</reference>
<dbReference type="SUPFAM" id="SSF54593">
    <property type="entry name" value="Glyoxalase/Bleomycin resistance protein/Dihydroxybiphenyl dioxygenase"/>
    <property type="match status" value="1"/>
</dbReference>
<dbReference type="PANTHER" id="PTHR33990:SF1">
    <property type="entry name" value="PROTEIN YJDN"/>
    <property type="match status" value="1"/>
</dbReference>
<feature type="domain" description="PhnB-like" evidence="1">
    <location>
        <begin position="19"/>
        <end position="145"/>
    </location>
</feature>
<sequence>MKSADRSSKLRRRKMKPDLSPYLAFEGKAREALNFYAEALGGDPSIYTYGSYDASDDPRDRERVLYGVLRTPDGFVVRVTDVPVASSLTPGDNYYICISGDDEELIRRCWSNLSEEATITIPLETASWGDAYGQLIDKFGVTWQINIGDSE</sequence>
<evidence type="ECO:0000259" key="1">
    <source>
        <dbReference type="Pfam" id="PF06983"/>
    </source>
</evidence>
<dbReference type="PANTHER" id="PTHR33990">
    <property type="entry name" value="PROTEIN YJDN-RELATED"/>
    <property type="match status" value="1"/>
</dbReference>
<accession>A0ABN5PPA7</accession>
<dbReference type="Gene3D" id="3.10.180.10">
    <property type="entry name" value="2,3-Dihydroxybiphenyl 1,2-Dioxygenase, domain 1"/>
    <property type="match status" value="1"/>
</dbReference>
<dbReference type="InterPro" id="IPR029068">
    <property type="entry name" value="Glyas_Bleomycin-R_OHBP_Dase"/>
</dbReference>
<dbReference type="EMBL" id="CP032514">
    <property type="protein sequence ID" value="AYD90161.1"/>
    <property type="molecule type" value="Genomic_DNA"/>
</dbReference>
<name>A0ABN5PPA7_9ACTO</name>
<evidence type="ECO:0000313" key="3">
    <source>
        <dbReference type="Proteomes" id="UP000273001"/>
    </source>
</evidence>